<organism evidence="3 4">
    <name type="scientific">Sphingomonas ginkgonis</name>
    <dbReference type="NCBI Taxonomy" id="2315330"/>
    <lineage>
        <taxon>Bacteria</taxon>
        <taxon>Pseudomonadati</taxon>
        <taxon>Pseudomonadota</taxon>
        <taxon>Alphaproteobacteria</taxon>
        <taxon>Sphingomonadales</taxon>
        <taxon>Sphingomonadaceae</taxon>
        <taxon>Sphingomonas</taxon>
    </lineage>
</organism>
<evidence type="ECO:0000313" key="4">
    <source>
        <dbReference type="Proteomes" id="UP000274661"/>
    </source>
</evidence>
<sequence>MAARYSRVQDKPMGGERLSANKKAKPDRPDAANDAPISEDTKRKKRGSTPNDVGKALRTVYDETLQESVPNDFLDLLGKLS</sequence>
<evidence type="ECO:0000313" key="3">
    <source>
        <dbReference type="EMBL" id="RST31802.1"/>
    </source>
</evidence>
<evidence type="ECO:0000259" key="2">
    <source>
        <dbReference type="Pfam" id="PF18557"/>
    </source>
</evidence>
<feature type="region of interest" description="Disordered" evidence="1">
    <location>
        <begin position="1"/>
        <end position="54"/>
    </location>
</feature>
<dbReference type="AlphaFoldDB" id="A0A3R9WU10"/>
<dbReference type="EMBL" id="RWJF01000001">
    <property type="protein sequence ID" value="RST31802.1"/>
    <property type="molecule type" value="Genomic_DNA"/>
</dbReference>
<dbReference type="InterPro" id="IPR041649">
    <property type="entry name" value="NepR"/>
</dbReference>
<dbReference type="RefSeq" id="WP_126719742.1">
    <property type="nucleotide sequence ID" value="NZ_RWJF01000001.1"/>
</dbReference>
<name>A0A3R9WU10_9SPHN</name>
<reference evidence="3 4" key="1">
    <citation type="submission" date="2018-12" db="EMBL/GenBank/DDBJ databases">
        <title>Sphingomonas sp. HMF7854 Genome sequencing and assembly.</title>
        <authorList>
            <person name="Cha I."/>
            <person name="Kang H."/>
            <person name="Kim H."/>
            <person name="Kang J."/>
            <person name="Joh K."/>
        </authorList>
    </citation>
    <scope>NUCLEOTIDE SEQUENCE [LARGE SCALE GENOMIC DNA]</scope>
    <source>
        <strain evidence="3 4">HMF7854</strain>
    </source>
</reference>
<dbReference type="Pfam" id="PF18557">
    <property type="entry name" value="NepR"/>
    <property type="match status" value="1"/>
</dbReference>
<comment type="caution">
    <text evidence="3">The sequence shown here is derived from an EMBL/GenBank/DDBJ whole genome shotgun (WGS) entry which is preliminary data.</text>
</comment>
<accession>A0A3R9WU10</accession>
<gene>
    <name evidence="3" type="ORF">HMF7854_13875</name>
</gene>
<dbReference type="OrthoDB" id="7577156at2"/>
<feature type="domain" description="Anti-sigma factor NepR" evidence="2">
    <location>
        <begin position="53"/>
        <end position="80"/>
    </location>
</feature>
<proteinExistence type="predicted"/>
<dbReference type="Proteomes" id="UP000274661">
    <property type="component" value="Unassembled WGS sequence"/>
</dbReference>
<evidence type="ECO:0000256" key="1">
    <source>
        <dbReference type="SAM" id="MobiDB-lite"/>
    </source>
</evidence>
<protein>
    <recommendedName>
        <fullName evidence="2">Anti-sigma factor NepR domain-containing protein</fullName>
    </recommendedName>
</protein>
<keyword evidence="4" id="KW-1185">Reference proteome</keyword>